<keyword evidence="2" id="KW-1185">Reference proteome</keyword>
<reference evidence="1" key="1">
    <citation type="submission" date="2020-09" db="EMBL/GenBank/DDBJ databases">
        <title>New species isolated from human feces.</title>
        <authorList>
            <person name="Kitahara M."/>
            <person name="Shigeno Y."/>
            <person name="Shime M."/>
            <person name="Matsumoto Y."/>
            <person name="Nakamura S."/>
            <person name="Motooka D."/>
            <person name="Fukuoka S."/>
            <person name="Nishikawa H."/>
            <person name="Benno Y."/>
        </authorList>
    </citation>
    <scope>NUCLEOTIDE SEQUENCE</scope>
    <source>
        <strain evidence="1">MM59</strain>
    </source>
</reference>
<dbReference type="Proteomes" id="UP000679848">
    <property type="component" value="Chromosome"/>
</dbReference>
<dbReference type="KEGG" id="pfaa:MM59RIKEN_09380"/>
<name>A0A810Q5N4_9FIRM</name>
<dbReference type="EMBL" id="AP023420">
    <property type="protein sequence ID" value="BCK83619.1"/>
    <property type="molecule type" value="Genomic_DNA"/>
</dbReference>
<dbReference type="RefSeq" id="WP_213542802.1">
    <property type="nucleotide sequence ID" value="NZ_AP023420.1"/>
</dbReference>
<protein>
    <submittedName>
        <fullName evidence="1">Uncharacterized protein</fullName>
    </submittedName>
</protein>
<gene>
    <name evidence="1" type="ORF">MM59RIKEN_09380</name>
</gene>
<proteinExistence type="predicted"/>
<dbReference type="AlphaFoldDB" id="A0A810Q5N4"/>
<organism evidence="1 2">
    <name type="scientific">Pusillibacter faecalis</name>
    <dbReference type="NCBI Taxonomy" id="2714358"/>
    <lineage>
        <taxon>Bacteria</taxon>
        <taxon>Bacillati</taxon>
        <taxon>Bacillota</taxon>
        <taxon>Clostridia</taxon>
        <taxon>Eubacteriales</taxon>
        <taxon>Oscillospiraceae</taxon>
        <taxon>Pusillibacter</taxon>
    </lineage>
</organism>
<evidence type="ECO:0000313" key="2">
    <source>
        <dbReference type="Proteomes" id="UP000679848"/>
    </source>
</evidence>
<accession>A0A810Q5N4</accession>
<evidence type="ECO:0000313" key="1">
    <source>
        <dbReference type="EMBL" id="BCK83619.1"/>
    </source>
</evidence>
<sequence length="186" mass="22194">MSVSYYLYTEGLIQGKWKCINSYLPMGDSYHLIETYYSGSRTYFSAACNKLEELGYVITPADLSDTLQNKATDWGCFYAIDVAAMEKCIPRSQRYEHHGYVLKSDIFQLEAGELEAVYEWLNPCEYARLDNEVQKSYQYYEWNDEMGWYKYFLLLLERVRWQRDNWESLYSRGPKIQKLRLIFTIL</sequence>